<evidence type="ECO:0000256" key="1">
    <source>
        <dbReference type="ARBA" id="ARBA00004613"/>
    </source>
</evidence>
<dbReference type="Pfam" id="PF14449">
    <property type="entry name" value="PT-TG"/>
    <property type="match status" value="1"/>
</dbReference>
<dbReference type="InterPro" id="IPR026834">
    <property type="entry name" value="LHH"/>
</dbReference>
<gene>
    <name evidence="5" type="ORF">MUO14_08115</name>
</gene>
<keyword evidence="6" id="KW-1185">Reference proteome</keyword>
<dbReference type="InterPro" id="IPR006829">
    <property type="entry name" value="LXG_dom"/>
</dbReference>
<dbReference type="Pfam" id="PF04740">
    <property type="entry name" value="LXG"/>
    <property type="match status" value="1"/>
</dbReference>
<feature type="domain" description="LXG" evidence="4">
    <location>
        <begin position="1"/>
        <end position="235"/>
    </location>
</feature>
<evidence type="ECO:0000313" key="6">
    <source>
        <dbReference type="Proteomes" id="UP000831880"/>
    </source>
</evidence>
<dbReference type="PROSITE" id="PS51756">
    <property type="entry name" value="LXG"/>
    <property type="match status" value="1"/>
</dbReference>
<protein>
    <submittedName>
        <fullName evidence="5">T7SS effector LXG polymorphic toxin</fullName>
    </submittedName>
</protein>
<comment type="similarity">
    <text evidence="3">In the N-terminal section; belongs to the LXG family.</text>
</comment>
<dbReference type="EMBL" id="CP095074">
    <property type="protein sequence ID" value="UOQ94880.1"/>
    <property type="molecule type" value="Genomic_DNA"/>
</dbReference>
<name>A0ABY4H4Q5_9BACI</name>
<dbReference type="InterPro" id="IPR027797">
    <property type="entry name" value="PT-TG_dom"/>
</dbReference>
<organism evidence="5 6">
    <name type="scientific">Halobacillus shinanisalinarum</name>
    <dbReference type="NCBI Taxonomy" id="2932258"/>
    <lineage>
        <taxon>Bacteria</taxon>
        <taxon>Bacillati</taxon>
        <taxon>Bacillota</taxon>
        <taxon>Bacilli</taxon>
        <taxon>Bacillales</taxon>
        <taxon>Bacillaceae</taxon>
        <taxon>Halobacillus</taxon>
    </lineage>
</organism>
<dbReference type="Proteomes" id="UP000831880">
    <property type="component" value="Chromosome"/>
</dbReference>
<dbReference type="RefSeq" id="WP_244754736.1">
    <property type="nucleotide sequence ID" value="NZ_CP095074.1"/>
</dbReference>
<evidence type="ECO:0000256" key="3">
    <source>
        <dbReference type="ARBA" id="ARBA00034117"/>
    </source>
</evidence>
<accession>A0ABY4H4Q5</accession>
<evidence type="ECO:0000313" key="5">
    <source>
        <dbReference type="EMBL" id="UOQ94880.1"/>
    </source>
</evidence>
<evidence type="ECO:0000259" key="4">
    <source>
        <dbReference type="PROSITE" id="PS51756"/>
    </source>
</evidence>
<sequence length="477" mass="53227">MKVLDVSDLQKGGEETIHTLDQLRNSIHQVKVSIKTIIHLEDSLRGQGGEAIRTFYQEAHLPFLSYLEQFLSQYEDAIRKMLTSLHEFEPDSDGVIREDFLEQEVEAGLHKASTVTTEIIQEVNQVVGSVQDIVALPSIDDSKFLQEIQQAWNKKDETVERLHEFDQTESSQLAELRQSLSTMNQYIESISSQFEAGDISIGSYQAGQLQSNMNGASINLATNAKVVPPDEVDGFISEQKRMAPVSLGYEFTSEGVCTREDMMAPSSDASKEDVTWWKKTASFVLDFIPIVGNVKAAIETNTGENLITGVEYEGWERALLAASVVGGGFVKVVGKGAKGVSSVVKNGDEVVEGVRKATPNGFQYWNKTTEFKNVKVYQRDDIINLNTKDARGRTNFERMKKGLAPLGPDGKSINLHHMTQRNESAIAEVTHTFHKDNSLIIHINPNTIPSGINRAEFNKWRNSYWKNRAREKAGGEK</sequence>
<reference evidence="5 6" key="1">
    <citation type="submission" date="2022-04" db="EMBL/GenBank/DDBJ databases">
        <title>Halobacillus sp. isolated from saltern.</title>
        <authorList>
            <person name="Won M."/>
            <person name="Lee C.-M."/>
            <person name="Woen H.-Y."/>
            <person name="Kwon S.-W."/>
        </authorList>
    </citation>
    <scope>NUCLEOTIDE SEQUENCE [LARGE SCALE GENOMIC DNA]</scope>
    <source>
        <strain evidence="5 6">SSTM10-2</strain>
    </source>
</reference>
<keyword evidence="2" id="KW-0964">Secreted</keyword>
<evidence type="ECO:0000256" key="2">
    <source>
        <dbReference type="ARBA" id="ARBA00022525"/>
    </source>
</evidence>
<dbReference type="Pfam" id="PF14411">
    <property type="entry name" value="LHH"/>
    <property type="match status" value="1"/>
</dbReference>
<comment type="subcellular location">
    <subcellularLocation>
        <location evidence="1">Secreted</location>
    </subcellularLocation>
</comment>
<proteinExistence type="inferred from homology"/>